<evidence type="ECO:0000313" key="3">
    <source>
        <dbReference type="Proteomes" id="UP001189429"/>
    </source>
</evidence>
<reference evidence="2" key="1">
    <citation type="submission" date="2023-10" db="EMBL/GenBank/DDBJ databases">
        <authorList>
            <person name="Chen Y."/>
            <person name="Shah S."/>
            <person name="Dougan E. K."/>
            <person name="Thang M."/>
            <person name="Chan C."/>
        </authorList>
    </citation>
    <scope>NUCLEOTIDE SEQUENCE [LARGE SCALE GENOMIC DNA]</scope>
</reference>
<keyword evidence="1" id="KW-0472">Membrane</keyword>
<evidence type="ECO:0000256" key="1">
    <source>
        <dbReference type="SAM" id="Phobius"/>
    </source>
</evidence>
<proteinExistence type="predicted"/>
<evidence type="ECO:0000313" key="2">
    <source>
        <dbReference type="EMBL" id="CAK0875361.1"/>
    </source>
</evidence>
<comment type="caution">
    <text evidence="2">The sequence shown here is derived from an EMBL/GenBank/DDBJ whole genome shotgun (WGS) entry which is preliminary data.</text>
</comment>
<evidence type="ECO:0008006" key="4">
    <source>
        <dbReference type="Google" id="ProtNLM"/>
    </source>
</evidence>
<feature type="transmembrane region" description="Helical" evidence="1">
    <location>
        <begin position="68"/>
        <end position="89"/>
    </location>
</feature>
<accession>A0ABN9VPN1</accession>
<feature type="transmembrane region" description="Helical" evidence="1">
    <location>
        <begin position="29"/>
        <end position="56"/>
    </location>
</feature>
<dbReference type="SUPFAM" id="SSF49562">
    <property type="entry name" value="C2 domain (Calcium/lipid-binding domain, CaLB)"/>
    <property type="match status" value="1"/>
</dbReference>
<dbReference type="EMBL" id="CAUYUJ010017504">
    <property type="protein sequence ID" value="CAK0875361.1"/>
    <property type="molecule type" value="Genomic_DNA"/>
</dbReference>
<dbReference type="Proteomes" id="UP001189429">
    <property type="component" value="Unassembled WGS sequence"/>
</dbReference>
<keyword evidence="3" id="KW-1185">Reference proteome</keyword>
<dbReference type="InterPro" id="IPR035892">
    <property type="entry name" value="C2_domain_sf"/>
</dbReference>
<sequence>MAAKPAKGSSVLGEIWAYRLDVDIEIRGWILLFATITAVWLFLLPCYCAGLSWAPFRRFSSWLHRRLWHFYLFMCCFNAAFMVLVINWLPDWTAGSYVEHLASFTSFMLVSMLQFSGSIAVIVGFCVAAAFKDRIALLLGIDHRSFLKCKLRDCLTCWTSARFQPIELLVWKVEDLPSEDMFSANNVFVEFFLGFNEPMRTRVHKSAGSRCVVKQTMQLNFDEDDDEDMLTIFVRNQKVVGSAELARAEIKVDRLRELLHAHAPDQRVEWDELQFERVNLIPRGTIWLSARPLVEDGFLEEMQSFNDFTTC</sequence>
<name>A0ABN9VPN1_9DINO</name>
<feature type="transmembrane region" description="Helical" evidence="1">
    <location>
        <begin position="109"/>
        <end position="131"/>
    </location>
</feature>
<gene>
    <name evidence="2" type="ORF">PCOR1329_LOCUS60045</name>
</gene>
<organism evidence="2 3">
    <name type="scientific">Prorocentrum cordatum</name>
    <dbReference type="NCBI Taxonomy" id="2364126"/>
    <lineage>
        <taxon>Eukaryota</taxon>
        <taxon>Sar</taxon>
        <taxon>Alveolata</taxon>
        <taxon>Dinophyceae</taxon>
        <taxon>Prorocentrales</taxon>
        <taxon>Prorocentraceae</taxon>
        <taxon>Prorocentrum</taxon>
    </lineage>
</organism>
<protein>
    <recommendedName>
        <fullName evidence="4">Inward rectifier potassium channel C-terminal domain-containing protein</fullName>
    </recommendedName>
</protein>
<keyword evidence="1" id="KW-1133">Transmembrane helix</keyword>
<keyword evidence="1" id="KW-0812">Transmembrane</keyword>